<feature type="compositionally biased region" description="Basic and acidic residues" evidence="1">
    <location>
        <begin position="650"/>
        <end position="669"/>
    </location>
</feature>
<evidence type="ECO:0000313" key="5">
    <source>
        <dbReference type="Proteomes" id="UP000272025"/>
    </source>
</evidence>
<accession>A0A3N2Q419</accession>
<protein>
    <recommendedName>
        <fullName evidence="3">RanBD1 domain-containing protein</fullName>
    </recommendedName>
</protein>
<evidence type="ECO:0000313" key="4">
    <source>
        <dbReference type="EMBL" id="ROT41375.1"/>
    </source>
</evidence>
<feature type="compositionally biased region" description="Polar residues" evidence="1">
    <location>
        <begin position="1127"/>
        <end position="1136"/>
    </location>
</feature>
<evidence type="ECO:0000256" key="2">
    <source>
        <dbReference type="SAM" id="Phobius"/>
    </source>
</evidence>
<dbReference type="OrthoDB" id="10249382at2759"/>
<dbReference type="GeneID" id="39582481"/>
<feature type="compositionally biased region" description="Low complexity" evidence="1">
    <location>
        <begin position="1145"/>
        <end position="1155"/>
    </location>
</feature>
<feature type="compositionally biased region" description="Low complexity" evidence="1">
    <location>
        <begin position="974"/>
        <end position="1006"/>
    </location>
</feature>
<feature type="region of interest" description="Disordered" evidence="1">
    <location>
        <begin position="303"/>
        <end position="1212"/>
    </location>
</feature>
<feature type="compositionally biased region" description="Low complexity" evidence="1">
    <location>
        <begin position="704"/>
        <end position="716"/>
    </location>
</feature>
<feature type="compositionally biased region" description="Polar residues" evidence="1">
    <location>
        <begin position="1037"/>
        <end position="1047"/>
    </location>
</feature>
<feature type="region of interest" description="Disordered" evidence="1">
    <location>
        <begin position="79"/>
        <end position="99"/>
    </location>
</feature>
<reference evidence="4 5" key="1">
    <citation type="journal article" date="2018" name="Mol. Ecol.">
        <title>The obligate alkalophilic soda-lake fungus Sodiomyces alkalinus has shifted to a protein diet.</title>
        <authorList>
            <person name="Grum-Grzhimaylo A.A."/>
            <person name="Falkoski D.L."/>
            <person name="van den Heuvel J."/>
            <person name="Valero-Jimenez C.A."/>
            <person name="Min B."/>
            <person name="Choi I.G."/>
            <person name="Lipzen A."/>
            <person name="Daum C.G."/>
            <person name="Aanen D.K."/>
            <person name="Tsang A."/>
            <person name="Henrissat B."/>
            <person name="Bilanenko E.N."/>
            <person name="de Vries R.P."/>
            <person name="van Kan J.A.L."/>
            <person name="Grigoriev I.V."/>
            <person name="Debets A.J.M."/>
        </authorList>
    </citation>
    <scope>NUCLEOTIDE SEQUENCE [LARGE SCALE GENOMIC DNA]</scope>
    <source>
        <strain evidence="4 5">F11</strain>
    </source>
</reference>
<feature type="compositionally biased region" description="Low complexity" evidence="1">
    <location>
        <begin position="830"/>
        <end position="865"/>
    </location>
</feature>
<feature type="compositionally biased region" description="Polar residues" evidence="1">
    <location>
        <begin position="866"/>
        <end position="877"/>
    </location>
</feature>
<dbReference type="Proteomes" id="UP000272025">
    <property type="component" value="Unassembled WGS sequence"/>
</dbReference>
<keyword evidence="2" id="KW-0812">Transmembrane</keyword>
<dbReference type="EMBL" id="ML119052">
    <property type="protein sequence ID" value="ROT41375.1"/>
    <property type="molecule type" value="Genomic_DNA"/>
</dbReference>
<evidence type="ECO:0000256" key="1">
    <source>
        <dbReference type="SAM" id="MobiDB-lite"/>
    </source>
</evidence>
<name>A0A3N2Q419_SODAK</name>
<dbReference type="InterPro" id="IPR053074">
    <property type="entry name" value="NPC_Nucleoporin"/>
</dbReference>
<feature type="compositionally biased region" description="Polar residues" evidence="1">
    <location>
        <begin position="817"/>
        <end position="829"/>
    </location>
</feature>
<keyword evidence="2" id="KW-1133">Transmembrane helix</keyword>
<dbReference type="InterPro" id="IPR000156">
    <property type="entry name" value="Ran_bind_dom"/>
</dbReference>
<proteinExistence type="predicted"/>
<feature type="compositionally biased region" description="Low complexity" evidence="1">
    <location>
        <begin position="609"/>
        <end position="628"/>
    </location>
</feature>
<feature type="compositionally biased region" description="Low complexity" evidence="1">
    <location>
        <begin position="400"/>
        <end position="414"/>
    </location>
</feature>
<feature type="compositionally biased region" description="Basic and acidic residues" evidence="1">
    <location>
        <begin position="679"/>
        <end position="692"/>
    </location>
</feature>
<feature type="compositionally biased region" description="Polar residues" evidence="1">
    <location>
        <begin position="590"/>
        <end position="605"/>
    </location>
</feature>
<dbReference type="Gene3D" id="2.30.29.30">
    <property type="entry name" value="Pleckstrin-homology domain (PH domain)/Phosphotyrosine-binding domain (PTB)"/>
    <property type="match status" value="1"/>
</dbReference>
<feature type="compositionally biased region" description="Acidic residues" evidence="1">
    <location>
        <begin position="479"/>
        <end position="493"/>
    </location>
</feature>
<dbReference type="InterPro" id="IPR011993">
    <property type="entry name" value="PH-like_dom_sf"/>
</dbReference>
<feature type="compositionally biased region" description="Low complexity" evidence="1">
    <location>
        <begin position="573"/>
        <end position="589"/>
    </location>
</feature>
<gene>
    <name evidence="4" type="ORF">SODALDRAFT_357411</name>
</gene>
<keyword evidence="2" id="KW-0472">Membrane</keyword>
<dbReference type="SMART" id="SM00160">
    <property type="entry name" value="RanBD"/>
    <property type="match status" value="1"/>
</dbReference>
<feature type="compositionally biased region" description="Low complexity" evidence="1">
    <location>
        <begin position="1048"/>
        <end position="1063"/>
    </location>
</feature>
<dbReference type="SUPFAM" id="SSF50729">
    <property type="entry name" value="PH domain-like"/>
    <property type="match status" value="1"/>
</dbReference>
<dbReference type="PANTHER" id="PTHR38697">
    <property type="entry name" value="NUCLEAR PORE COMPLEX PROTEIN SIMILAR TO S. CEREVISIAE NUP2 (EUROFUNG)"/>
    <property type="match status" value="1"/>
</dbReference>
<dbReference type="PANTHER" id="PTHR38697:SF1">
    <property type="entry name" value="NUCLEAR PORE COMPLEX PROTEIN SIMILAR TO S. CEREVISIAE NUP2 (EUROFUNG)"/>
    <property type="match status" value="1"/>
</dbReference>
<feature type="compositionally biased region" description="Polar residues" evidence="1">
    <location>
        <begin position="418"/>
        <end position="434"/>
    </location>
</feature>
<keyword evidence="5" id="KW-1185">Reference proteome</keyword>
<feature type="compositionally biased region" description="Basic and acidic residues" evidence="1">
    <location>
        <begin position="938"/>
        <end position="948"/>
    </location>
</feature>
<organism evidence="4 5">
    <name type="scientific">Sodiomyces alkalinus (strain CBS 110278 / VKM F-3762 / F11)</name>
    <name type="common">Alkaliphilic filamentous fungus</name>
    <dbReference type="NCBI Taxonomy" id="1314773"/>
    <lineage>
        <taxon>Eukaryota</taxon>
        <taxon>Fungi</taxon>
        <taxon>Dikarya</taxon>
        <taxon>Ascomycota</taxon>
        <taxon>Pezizomycotina</taxon>
        <taxon>Sordariomycetes</taxon>
        <taxon>Hypocreomycetidae</taxon>
        <taxon>Glomerellales</taxon>
        <taxon>Plectosphaerellaceae</taxon>
        <taxon>Sodiomyces</taxon>
    </lineage>
</organism>
<feature type="transmembrane region" description="Helical" evidence="2">
    <location>
        <begin position="12"/>
        <end position="39"/>
    </location>
</feature>
<dbReference type="CDD" id="cd13170">
    <property type="entry name" value="RanBD_NUP50"/>
    <property type="match status" value="1"/>
</dbReference>
<dbReference type="RefSeq" id="XP_028469181.1">
    <property type="nucleotide sequence ID" value="XM_028614003.1"/>
</dbReference>
<feature type="compositionally biased region" description="Low complexity" evidence="1">
    <location>
        <begin position="723"/>
        <end position="734"/>
    </location>
</feature>
<evidence type="ECO:0000259" key="3">
    <source>
        <dbReference type="PROSITE" id="PS50196"/>
    </source>
</evidence>
<feature type="compositionally biased region" description="Polar residues" evidence="1">
    <location>
        <begin position="334"/>
        <end position="346"/>
    </location>
</feature>
<feature type="compositionally biased region" description="Low complexity" evidence="1">
    <location>
        <begin position="1169"/>
        <end position="1178"/>
    </location>
</feature>
<feature type="compositionally biased region" description="Polar residues" evidence="1">
    <location>
        <begin position="1064"/>
        <end position="1102"/>
    </location>
</feature>
<feature type="compositionally biased region" description="Low complexity" evidence="1">
    <location>
        <begin position="1017"/>
        <end position="1032"/>
    </location>
</feature>
<sequence length="1330" mass="137393">MRLTNQGFLKRLDVGTLLIARALFLVFLSTLLPFLPLFVVTECVLVASCPLVQFVAVLSAMEQNGTPRARPHFKFANRTYQGSPLNPNKRLGTPQTAPSRKSIVADNLASSTMNSSSISSSRNLFRTSSIGSNSAAPFSPKLPAETKTKIFAPGTTPQSQRVYREVTAQATPRGMMRSTSAELFTMRIPSPPPELSGEALAKKIPPELDAKGTVYADQFLGHLVPPEYDDLQRRQLFCILDLRRLKHSANEVFAKKDWKLNIMNFAKEFEKSRSLIMLRYGLYEFKNVKPSNDVLRKWRAAHGLPDPEAGKQAPDTPSRPSTSTKRKAEEELASSENSVLSITSLNKNKKRAMERDETAAATPAPASNKRKASTSEEPDENMPSKMAKSTPSATKALFEKAFNNKSSASSAIAKPAQVSDSVANPNPFSTFGTASSSSSQSVNDGPARSVFDTLKPPQNAGNIFGYLSDNSAKNSGVDADAESESDSDGEADTQDTGLQSDEPSVAASGRADTPSSLPAGNLFGSQKPLLPPAPSTADASRESTPGRSLFDRVAKGSDGQPLRAASDEATQTDDAAGSGGESKAAGADKTATTIPPVNATWNPSTPIKFGTGAASSSSLFGSSGTATGNSLFGPKSTSTPAAANVFGAPKPEEKPRDKTEEKPQERQAENKSTSAKPGQEADKSGESDKENESQPTKPLFGGFTPKPSEPSTTTSSLFQPKPAAADSSSTVVASPFSFGAPKSENESKPASDSALKSAAPTFSFGASKPEESKPSSASAPSLFGADNKPKDSLFGATKPADSSKPATSEANKPASLFGTSSTTTPSNLFGSASQPASGAGAGAGASNIFGNANAAASQPSDSAAATNNGASNPFGNPSTPPSFNVGPATTSFTFGGDKPSQPAASTSETPKPLFGGVTSTPIAPPPAGNALFGGSPMKQDDKPAEPPAKKLFGGPTTEKPSASFGFGASQNAPSSNLFGASSSSSQPSGQGLGSTSFTFTTGTGNSDQSFSNPFTFGSGSAALSSTAAPAGGVFNFGASSSAPTFGASTSSTPFQFGSSSSQPTAQPGTSTGSSSSLFAFGANASSNPTSFTNSQPQNQSDNIFAPKPTQPGGSIFGGNLQPPAGGASTTGTNSPFNLGGASSLATTPATGTPEPTADREKTSANAPSAGREAPGAADAGDDPEEKPHEQVTLTQGGPGEEDETAVHEVRSKVLKFVTASEAAEDSGDEDKNKSKSPWVTRGIGPFRLLKHNTSGAVRMLVRAEPRGHVVLNRALLPNITYKNDGKYVKLVTSNEKGDGVETYMVQVKNAEVAKELAEVLEKYKGGKSGK</sequence>
<dbReference type="PROSITE" id="PS50196">
    <property type="entry name" value="RANBD1"/>
    <property type="match status" value="1"/>
</dbReference>
<feature type="domain" description="RanBD1" evidence="3">
    <location>
        <begin position="1199"/>
        <end position="1282"/>
    </location>
</feature>
<dbReference type="STRING" id="1314773.A0A3N2Q419"/>
<dbReference type="Pfam" id="PF00638">
    <property type="entry name" value="Ran_BP1"/>
    <property type="match status" value="1"/>
</dbReference>